<dbReference type="SUPFAM" id="SSF160240">
    <property type="entry name" value="Cation efflux protein cytoplasmic domain-like"/>
    <property type="match status" value="1"/>
</dbReference>
<evidence type="ECO:0000256" key="1">
    <source>
        <dbReference type="ARBA" id="ARBA00004141"/>
    </source>
</evidence>
<evidence type="ECO:0000256" key="6">
    <source>
        <dbReference type="SAM" id="Phobius"/>
    </source>
</evidence>
<keyword evidence="9" id="KW-1185">Reference proteome</keyword>
<feature type="transmembrane region" description="Helical" evidence="6">
    <location>
        <begin position="111"/>
        <end position="129"/>
    </location>
</feature>
<dbReference type="Gene3D" id="1.20.1510.10">
    <property type="entry name" value="Cation efflux protein transmembrane domain"/>
    <property type="match status" value="1"/>
</dbReference>
<dbReference type="GeneID" id="95394403"/>
<dbReference type="GO" id="GO:0016020">
    <property type="term" value="C:membrane"/>
    <property type="evidence" value="ECO:0007669"/>
    <property type="project" value="UniProtKB-SubCell"/>
</dbReference>
<feature type="transmembrane region" description="Helical" evidence="6">
    <location>
        <begin position="75"/>
        <end position="99"/>
    </location>
</feature>
<dbReference type="RefSeq" id="WP_183659293.1">
    <property type="nucleotide sequence ID" value="NZ_BAAAXX010000067.1"/>
</dbReference>
<evidence type="ECO:0000259" key="7">
    <source>
        <dbReference type="Pfam" id="PF01545"/>
    </source>
</evidence>
<evidence type="ECO:0000256" key="4">
    <source>
        <dbReference type="ARBA" id="ARBA00022989"/>
    </source>
</evidence>
<comment type="subcellular location">
    <subcellularLocation>
        <location evidence="1">Membrane</location>
        <topology evidence="1">Multi-pass membrane protein</topology>
    </subcellularLocation>
</comment>
<dbReference type="GO" id="GO:0008324">
    <property type="term" value="F:monoatomic cation transmembrane transporter activity"/>
    <property type="evidence" value="ECO:0007669"/>
    <property type="project" value="InterPro"/>
</dbReference>
<evidence type="ECO:0000313" key="9">
    <source>
        <dbReference type="Proteomes" id="UP000579945"/>
    </source>
</evidence>
<name>A0A7W5V870_9ACTN</name>
<dbReference type="GO" id="GO:0006829">
    <property type="term" value="P:zinc ion transport"/>
    <property type="evidence" value="ECO:0007669"/>
    <property type="project" value="InterPro"/>
</dbReference>
<dbReference type="SUPFAM" id="SSF161111">
    <property type="entry name" value="Cation efflux protein transmembrane domain-like"/>
    <property type="match status" value="1"/>
</dbReference>
<keyword evidence="2" id="KW-0813">Transport</keyword>
<gene>
    <name evidence="8" type="ORF">FHR33_008221</name>
</gene>
<keyword evidence="4 6" id="KW-1133">Transmembrane helix</keyword>
<evidence type="ECO:0000256" key="3">
    <source>
        <dbReference type="ARBA" id="ARBA00022692"/>
    </source>
</evidence>
<dbReference type="InterPro" id="IPR002524">
    <property type="entry name" value="Cation_efflux"/>
</dbReference>
<feature type="transmembrane region" description="Helical" evidence="6">
    <location>
        <begin position="193"/>
        <end position="220"/>
    </location>
</feature>
<dbReference type="Pfam" id="PF01545">
    <property type="entry name" value="Cation_efflux"/>
    <property type="match status" value="1"/>
</dbReference>
<feature type="transmembrane region" description="Helical" evidence="6">
    <location>
        <begin position="168"/>
        <end position="187"/>
    </location>
</feature>
<comment type="caution">
    <text evidence="8">The sequence shown here is derived from an EMBL/GenBank/DDBJ whole genome shotgun (WGS) entry which is preliminary data.</text>
</comment>
<dbReference type="PANTHER" id="PTHR13414:SF9">
    <property type="entry name" value="PROTON-COUPLED ZINC ANTIPORTER SLC30A9, MITOCHONDRIAL"/>
    <property type="match status" value="1"/>
</dbReference>
<keyword evidence="3 6" id="KW-0812">Transmembrane</keyword>
<proteinExistence type="predicted"/>
<protein>
    <submittedName>
        <fullName evidence="8">Cation diffusion facilitator family transporter</fullName>
    </submittedName>
</protein>
<sequence length="309" mass="32101">MAEESMGTVVVAGLANLAIAAAKLVAGLVGGSAAMLSEAAHSAADTVTEVLLLVAVRRGGKPADRRHPFGYGKAGFVWALMAAGATLVGGAGFSITHGFHTISHGENLSDLTLSYLVLAVSFVIEAVSWRKAMSQVRAEAGWLGVSRRAYVARTSDTALKAVLFEDSAALAGLVIAALGLLGAQLTGNPAWDGVASVVIGVLLLAIALNLIAANVSLLIGQAAPRGMETRIRATLLAQPEVEDVVELLTMMLGPGRLMVAAKIDSRDEASAAGLEIACDEVDRRLRERYPGIVQVFLDPTPTRADRRGE</sequence>
<dbReference type="Proteomes" id="UP000579945">
    <property type="component" value="Unassembled WGS sequence"/>
</dbReference>
<accession>A0A7W5V870</accession>
<dbReference type="PANTHER" id="PTHR13414">
    <property type="entry name" value="HUEL-CATION TRANSPORTER"/>
    <property type="match status" value="1"/>
</dbReference>
<dbReference type="InterPro" id="IPR040177">
    <property type="entry name" value="SLC30A9"/>
</dbReference>
<dbReference type="AlphaFoldDB" id="A0A7W5V870"/>
<organism evidence="8 9">
    <name type="scientific">Nonomuraea dietziae</name>
    <dbReference type="NCBI Taxonomy" id="65515"/>
    <lineage>
        <taxon>Bacteria</taxon>
        <taxon>Bacillati</taxon>
        <taxon>Actinomycetota</taxon>
        <taxon>Actinomycetes</taxon>
        <taxon>Streptosporangiales</taxon>
        <taxon>Streptosporangiaceae</taxon>
        <taxon>Nonomuraea</taxon>
    </lineage>
</organism>
<dbReference type="InterPro" id="IPR027469">
    <property type="entry name" value="Cation_efflux_TMD_sf"/>
</dbReference>
<feature type="transmembrane region" description="Helical" evidence="6">
    <location>
        <begin position="6"/>
        <end position="26"/>
    </location>
</feature>
<evidence type="ECO:0000313" key="8">
    <source>
        <dbReference type="EMBL" id="MBB3732361.1"/>
    </source>
</evidence>
<dbReference type="InterPro" id="IPR036837">
    <property type="entry name" value="Cation_efflux_CTD_sf"/>
</dbReference>
<evidence type="ECO:0000256" key="5">
    <source>
        <dbReference type="ARBA" id="ARBA00023136"/>
    </source>
</evidence>
<keyword evidence="5 6" id="KW-0472">Membrane</keyword>
<reference evidence="8 9" key="1">
    <citation type="submission" date="2020-08" db="EMBL/GenBank/DDBJ databases">
        <title>Sequencing the genomes of 1000 actinobacteria strains.</title>
        <authorList>
            <person name="Klenk H.-P."/>
        </authorList>
    </citation>
    <scope>NUCLEOTIDE SEQUENCE [LARGE SCALE GENOMIC DNA]</scope>
    <source>
        <strain evidence="8 9">DSM 44320</strain>
    </source>
</reference>
<evidence type="ECO:0000256" key="2">
    <source>
        <dbReference type="ARBA" id="ARBA00022448"/>
    </source>
</evidence>
<dbReference type="InterPro" id="IPR058533">
    <property type="entry name" value="Cation_efflux_TM"/>
</dbReference>
<feature type="domain" description="Cation efflux protein transmembrane" evidence="7">
    <location>
        <begin position="9"/>
        <end position="219"/>
    </location>
</feature>
<dbReference type="NCBIfam" id="TIGR01297">
    <property type="entry name" value="CDF"/>
    <property type="match status" value="1"/>
</dbReference>
<dbReference type="EMBL" id="JACIBV010000001">
    <property type="protein sequence ID" value="MBB3732361.1"/>
    <property type="molecule type" value="Genomic_DNA"/>
</dbReference>